<gene>
    <name evidence="1" type="ORF">EJ06DRAFT_584202</name>
</gene>
<keyword evidence="2" id="KW-1185">Reference proteome</keyword>
<reference evidence="1" key="1">
    <citation type="journal article" date="2020" name="Stud. Mycol.">
        <title>101 Dothideomycetes genomes: a test case for predicting lifestyles and emergence of pathogens.</title>
        <authorList>
            <person name="Haridas S."/>
            <person name="Albert R."/>
            <person name="Binder M."/>
            <person name="Bloem J."/>
            <person name="Labutti K."/>
            <person name="Salamov A."/>
            <person name="Andreopoulos B."/>
            <person name="Baker S."/>
            <person name="Barry K."/>
            <person name="Bills G."/>
            <person name="Bluhm B."/>
            <person name="Cannon C."/>
            <person name="Castanera R."/>
            <person name="Culley D."/>
            <person name="Daum C."/>
            <person name="Ezra D."/>
            <person name="Gonzalez J."/>
            <person name="Henrissat B."/>
            <person name="Kuo A."/>
            <person name="Liang C."/>
            <person name="Lipzen A."/>
            <person name="Lutzoni F."/>
            <person name="Magnuson J."/>
            <person name="Mondo S."/>
            <person name="Nolan M."/>
            <person name="Ohm R."/>
            <person name="Pangilinan J."/>
            <person name="Park H.-J."/>
            <person name="Ramirez L."/>
            <person name="Alfaro M."/>
            <person name="Sun H."/>
            <person name="Tritt A."/>
            <person name="Yoshinaga Y."/>
            <person name="Zwiers L.-H."/>
            <person name="Turgeon B."/>
            <person name="Goodwin S."/>
            <person name="Spatafora J."/>
            <person name="Crous P."/>
            <person name="Grigoriev I."/>
        </authorList>
    </citation>
    <scope>NUCLEOTIDE SEQUENCE</scope>
    <source>
        <strain evidence="1">CBS 262.69</strain>
    </source>
</reference>
<protein>
    <submittedName>
        <fullName evidence="1">Uncharacterized protein</fullName>
    </submittedName>
</protein>
<evidence type="ECO:0000313" key="2">
    <source>
        <dbReference type="Proteomes" id="UP000799640"/>
    </source>
</evidence>
<proteinExistence type="predicted"/>
<sequence length="49" mass="5111">MLNASEISYPNEQYVALVSSPGIFLGFGFVPPAKLGFAAERRGPVPGSA</sequence>
<dbReference type="AlphaFoldDB" id="A0A6G1HPJ4"/>
<dbReference type="Proteomes" id="UP000799640">
    <property type="component" value="Unassembled WGS sequence"/>
</dbReference>
<name>A0A6G1HPJ4_9PEZI</name>
<evidence type="ECO:0000313" key="1">
    <source>
        <dbReference type="EMBL" id="KAF2397834.1"/>
    </source>
</evidence>
<organism evidence="1 2">
    <name type="scientific">Trichodelitschia bisporula</name>
    <dbReference type="NCBI Taxonomy" id="703511"/>
    <lineage>
        <taxon>Eukaryota</taxon>
        <taxon>Fungi</taxon>
        <taxon>Dikarya</taxon>
        <taxon>Ascomycota</taxon>
        <taxon>Pezizomycotina</taxon>
        <taxon>Dothideomycetes</taxon>
        <taxon>Dothideomycetes incertae sedis</taxon>
        <taxon>Phaeotrichales</taxon>
        <taxon>Phaeotrichaceae</taxon>
        <taxon>Trichodelitschia</taxon>
    </lineage>
</organism>
<accession>A0A6G1HPJ4</accession>
<dbReference type="EMBL" id="ML996702">
    <property type="protein sequence ID" value="KAF2397834.1"/>
    <property type="molecule type" value="Genomic_DNA"/>
</dbReference>